<keyword evidence="3" id="KW-0418">Kinase</keyword>
<dbReference type="GO" id="GO:0120147">
    <property type="term" value="F:formylglycine-generating oxidase activity"/>
    <property type="evidence" value="ECO:0007669"/>
    <property type="project" value="TreeGrafter"/>
</dbReference>
<dbReference type="InterPro" id="IPR017441">
    <property type="entry name" value="Protein_kinase_ATP_BS"/>
</dbReference>
<dbReference type="EMBL" id="PGEM01000009">
    <property type="protein sequence ID" value="PPJ65037.1"/>
    <property type="molecule type" value="Genomic_DNA"/>
</dbReference>
<dbReference type="InterPro" id="IPR011009">
    <property type="entry name" value="Kinase-like_dom_sf"/>
</dbReference>
<dbReference type="Pfam" id="PF00069">
    <property type="entry name" value="Pkinase"/>
    <property type="match status" value="1"/>
</dbReference>
<dbReference type="Gene3D" id="1.10.510.10">
    <property type="entry name" value="Transferase(Phosphotransferase) domain 1"/>
    <property type="match status" value="1"/>
</dbReference>
<dbReference type="SMART" id="SM00220">
    <property type="entry name" value="S_TKc"/>
    <property type="match status" value="1"/>
</dbReference>
<keyword evidence="1" id="KW-0547">Nucleotide-binding</keyword>
<keyword evidence="4" id="KW-1185">Reference proteome</keyword>
<dbReference type="InterPro" id="IPR000719">
    <property type="entry name" value="Prot_kinase_dom"/>
</dbReference>
<dbReference type="Pfam" id="PF03781">
    <property type="entry name" value="FGE-sulfatase"/>
    <property type="match status" value="1"/>
</dbReference>
<dbReference type="InterPro" id="IPR051043">
    <property type="entry name" value="Sulfatase_Mod_Factor_Kinase"/>
</dbReference>
<comment type="caution">
    <text evidence="3">The sequence shown here is derived from an EMBL/GenBank/DDBJ whole genome shotgun (WGS) entry which is preliminary data.</text>
</comment>
<dbReference type="PROSITE" id="PS00107">
    <property type="entry name" value="PROTEIN_KINASE_ATP"/>
    <property type="match status" value="1"/>
</dbReference>
<dbReference type="RefSeq" id="WP_104386165.1">
    <property type="nucleotide sequence ID" value="NZ_PGEM01000009.1"/>
</dbReference>
<dbReference type="Gene3D" id="3.30.200.20">
    <property type="entry name" value="Phosphorylase Kinase, domain 1"/>
    <property type="match status" value="1"/>
</dbReference>
<dbReference type="Proteomes" id="UP000239589">
    <property type="component" value="Unassembled WGS sequence"/>
</dbReference>
<gene>
    <name evidence="3" type="ORF">CUN59_01405</name>
</gene>
<name>A0A2S6CZ95_9CYAN</name>
<dbReference type="SUPFAM" id="SSF56112">
    <property type="entry name" value="Protein kinase-like (PK-like)"/>
    <property type="match status" value="1"/>
</dbReference>
<dbReference type="CDD" id="cd14014">
    <property type="entry name" value="STKc_PknB_like"/>
    <property type="match status" value="1"/>
</dbReference>
<evidence type="ECO:0000313" key="4">
    <source>
        <dbReference type="Proteomes" id="UP000239589"/>
    </source>
</evidence>
<dbReference type="GO" id="GO:0005524">
    <property type="term" value="F:ATP binding"/>
    <property type="evidence" value="ECO:0007669"/>
    <property type="project" value="UniProtKB-UniRule"/>
</dbReference>
<evidence type="ECO:0000259" key="2">
    <source>
        <dbReference type="PROSITE" id="PS50011"/>
    </source>
</evidence>
<dbReference type="SUPFAM" id="SSF56436">
    <property type="entry name" value="C-type lectin-like"/>
    <property type="match status" value="1"/>
</dbReference>
<dbReference type="AlphaFoldDB" id="A0A2S6CZ95"/>
<dbReference type="OrthoDB" id="9801841at2"/>
<organism evidence="3 4">
    <name type="scientific">Cuspidothrix issatschenkoi CHARLIE-1</name>
    <dbReference type="NCBI Taxonomy" id="2052836"/>
    <lineage>
        <taxon>Bacteria</taxon>
        <taxon>Bacillati</taxon>
        <taxon>Cyanobacteriota</taxon>
        <taxon>Cyanophyceae</taxon>
        <taxon>Nostocales</taxon>
        <taxon>Aphanizomenonaceae</taxon>
        <taxon>Cuspidothrix</taxon>
    </lineage>
</organism>
<feature type="domain" description="Protein kinase" evidence="2">
    <location>
        <begin position="11"/>
        <end position="273"/>
    </location>
</feature>
<evidence type="ECO:0000256" key="1">
    <source>
        <dbReference type="PROSITE-ProRule" id="PRU10141"/>
    </source>
</evidence>
<accession>A0A2S6CZ95</accession>
<dbReference type="InterPro" id="IPR042095">
    <property type="entry name" value="SUMF_sf"/>
</dbReference>
<keyword evidence="3" id="KW-0808">Transferase</keyword>
<keyword evidence="1" id="KW-0067">ATP-binding</keyword>
<reference evidence="3 4" key="1">
    <citation type="submission" date="2018-02" db="EMBL/GenBank/DDBJ databases">
        <title>Discovery of a pederin family compound in a non-symbiotic bloom-forming cyanobacterium.</title>
        <authorList>
            <person name="Kust A."/>
            <person name="Mares J."/>
            <person name="Jokela J."/>
            <person name="Urajova P."/>
            <person name="Hajek J."/>
            <person name="Saurav K."/>
            <person name="Voracova K."/>
            <person name="Fewer D.P."/>
            <person name="Haapaniemi E."/>
            <person name="Permi P."/>
            <person name="Rehakova K."/>
            <person name="Sivonen K."/>
            <person name="Hrouzek P."/>
        </authorList>
    </citation>
    <scope>NUCLEOTIDE SEQUENCE [LARGE SCALE GENOMIC DNA]</scope>
    <source>
        <strain evidence="3 4">CHARLIE-1</strain>
    </source>
</reference>
<dbReference type="InterPro" id="IPR016187">
    <property type="entry name" value="CTDL_fold"/>
</dbReference>
<dbReference type="PROSITE" id="PS50011">
    <property type="entry name" value="PROTEIN_KINASE_DOM"/>
    <property type="match status" value="1"/>
</dbReference>
<dbReference type="InterPro" id="IPR005532">
    <property type="entry name" value="SUMF_dom"/>
</dbReference>
<dbReference type="PANTHER" id="PTHR23150:SF35">
    <property type="entry name" value="BLL6746 PROTEIN"/>
    <property type="match status" value="1"/>
</dbReference>
<sequence>MLVGVTLRNRFKIIKKLGSGGFGDTYLAEDIDCKNHPCVVKHLQLKPPNTADALPIAQRLFATEAEVLYKLGTHDQIPTLYADFEVNGQFYLVQELIRGHDLTKEIYPGNKLTEAAAKQLLIDILEILAFVQQKQIIHRDIKPQNIMRRQDGKIILIDFGAVKEITTLHVTIPGHQPRSITAGTIGYMPSEQFQGHPKLSSDIYAVGMLIIYGITGIQPHELPEDPTNGEIIWRNRADVSNGFAKILTKMVRYHFSERYQSAEEVLRALQPSVKTKLVLHTRRNFLQYAGLFTGGVIVSVIGQNLLTANKGNTSTSKINTSPNTPTPEITTSANNLKTSTFEVVKTNSQGSIISRSNHSANYFVEDLGNSVTLEMVEIPAGTFYMGSPENEKERFSVEGPQHQVTVPRFFMARYPLTQAQYYTITGSNPSYFKGDKRPVEQVSWNDAVAFCEKLSQKTGKKYRLPSEAQWEYACRAGATTPFYFGESITPNLVNYDGNYPYADAPKGQYRRQTTEVGSFPPNAFGLYDMHGNVWEWCLDDWHENYINAPKDGSAWISRIYEKVLRSGSWRDNSVFCRSAYRLSSDAGFYVSHLGFRVVCVPA</sequence>
<dbReference type="GO" id="GO:0004672">
    <property type="term" value="F:protein kinase activity"/>
    <property type="evidence" value="ECO:0007669"/>
    <property type="project" value="InterPro"/>
</dbReference>
<evidence type="ECO:0000313" key="3">
    <source>
        <dbReference type="EMBL" id="PPJ65037.1"/>
    </source>
</evidence>
<feature type="binding site" evidence="1">
    <location>
        <position position="41"/>
    </location>
    <ligand>
        <name>ATP</name>
        <dbReference type="ChEBI" id="CHEBI:30616"/>
    </ligand>
</feature>
<dbReference type="PANTHER" id="PTHR23150">
    <property type="entry name" value="SULFATASE MODIFYING FACTOR 1, 2"/>
    <property type="match status" value="1"/>
</dbReference>
<proteinExistence type="predicted"/>
<protein>
    <submittedName>
        <fullName evidence="3">Protein kinase</fullName>
    </submittedName>
</protein>
<dbReference type="Gene3D" id="3.90.1580.10">
    <property type="entry name" value="paralog of FGE (formylglycine-generating enzyme)"/>
    <property type="match status" value="1"/>
</dbReference>